<comment type="caution">
    <text evidence="1">The sequence shown here is derived from an EMBL/GenBank/DDBJ whole genome shotgun (WGS) entry which is preliminary data.</text>
</comment>
<accession>A0A0F9LWW0</accession>
<organism evidence="1">
    <name type="scientific">marine sediment metagenome</name>
    <dbReference type="NCBI Taxonomy" id="412755"/>
    <lineage>
        <taxon>unclassified sequences</taxon>
        <taxon>metagenomes</taxon>
        <taxon>ecological metagenomes</taxon>
    </lineage>
</organism>
<dbReference type="SUPFAM" id="SSF52540">
    <property type="entry name" value="P-loop containing nucleoside triphosphate hydrolases"/>
    <property type="match status" value="1"/>
</dbReference>
<name>A0A0F9LWW0_9ZZZZ</name>
<dbReference type="AlphaFoldDB" id="A0A0F9LWW0"/>
<dbReference type="EMBL" id="LAZR01005474">
    <property type="protein sequence ID" value="KKM99644.1"/>
    <property type="molecule type" value="Genomic_DNA"/>
</dbReference>
<sequence>MSQRLSDKLRDFLRERQGKEVDLDYLRRELRIDPNSSGWDGLRVQMFNLTKEKIVKPSGKRDGVYKIVIQVKPVAVFSKERERKPPFRLFFPKDRDNEEEMSPAEDIVIREGDAVIVGGVSNYGKTTIALNFCGENIDYEPVLMGNEYTAKVAETEEFEPTQRFLNRLDNMNWVTWTNGTGADRFTLLPVKDDYAEHIVKDKINIIDWINLAANQLYDISKVIEDCKAEVGRGILIIVLQKGEGSEIARGGQFVKDFTDCELNIDRYTDHESMLTIGKVKEYTRPVIGRKFAFGIEQGVKIVNYREIVKCGLCYGKKWKKMGNSSVPCDVCLRTGYIDL</sequence>
<gene>
    <name evidence="1" type="ORF">LCGC14_1145930</name>
</gene>
<evidence type="ECO:0000313" key="1">
    <source>
        <dbReference type="EMBL" id="KKM99644.1"/>
    </source>
</evidence>
<proteinExistence type="predicted"/>
<protein>
    <submittedName>
        <fullName evidence="1">Uncharacterized protein</fullName>
    </submittedName>
</protein>
<reference evidence="1" key="1">
    <citation type="journal article" date="2015" name="Nature">
        <title>Complex archaea that bridge the gap between prokaryotes and eukaryotes.</title>
        <authorList>
            <person name="Spang A."/>
            <person name="Saw J.H."/>
            <person name="Jorgensen S.L."/>
            <person name="Zaremba-Niedzwiedzka K."/>
            <person name="Martijn J."/>
            <person name="Lind A.E."/>
            <person name="van Eijk R."/>
            <person name="Schleper C."/>
            <person name="Guy L."/>
            <person name="Ettema T.J."/>
        </authorList>
    </citation>
    <scope>NUCLEOTIDE SEQUENCE</scope>
</reference>
<dbReference type="InterPro" id="IPR027417">
    <property type="entry name" value="P-loop_NTPase"/>
</dbReference>